<keyword evidence="3" id="KW-1003">Cell membrane</keyword>
<keyword evidence="5" id="KW-0597">Phosphoprotein</keyword>
<keyword evidence="18" id="KW-1185">Reference proteome</keyword>
<name>A0AAX6FMJ5_IRIPA</name>
<feature type="chain" id="PRO_5043533903" description="non-specific serine/threonine protein kinase" evidence="15">
    <location>
        <begin position="27"/>
        <end position="617"/>
    </location>
</feature>
<dbReference type="InterPro" id="IPR011009">
    <property type="entry name" value="Kinase-like_dom_sf"/>
</dbReference>
<evidence type="ECO:0000256" key="8">
    <source>
        <dbReference type="ARBA" id="ARBA00022777"/>
    </source>
</evidence>
<evidence type="ECO:0000313" key="18">
    <source>
        <dbReference type="Proteomes" id="UP001140949"/>
    </source>
</evidence>
<dbReference type="EMBL" id="JANAVB010027799">
    <property type="protein sequence ID" value="KAJ6817569.1"/>
    <property type="molecule type" value="Genomic_DNA"/>
</dbReference>
<evidence type="ECO:0000259" key="16">
    <source>
        <dbReference type="PROSITE" id="PS50011"/>
    </source>
</evidence>
<evidence type="ECO:0000256" key="9">
    <source>
        <dbReference type="ARBA" id="ARBA00022840"/>
    </source>
</evidence>
<feature type="domain" description="Protein kinase" evidence="16">
    <location>
        <begin position="222"/>
        <end position="506"/>
    </location>
</feature>
<evidence type="ECO:0000256" key="1">
    <source>
        <dbReference type="ARBA" id="ARBA00004236"/>
    </source>
</evidence>
<keyword evidence="17" id="KW-0675">Receptor</keyword>
<dbReference type="InterPro" id="IPR017441">
    <property type="entry name" value="Protein_kinase_ATP_BS"/>
</dbReference>
<keyword evidence="7 13" id="KW-0547">Nucleotide-binding</keyword>
<dbReference type="PROSITE" id="PS00108">
    <property type="entry name" value="PROTEIN_KINASE_ST"/>
    <property type="match status" value="1"/>
</dbReference>
<dbReference type="InterPro" id="IPR008271">
    <property type="entry name" value="Ser/Thr_kinase_AS"/>
</dbReference>
<feature type="binding site" evidence="13">
    <location>
        <position position="251"/>
    </location>
    <ligand>
        <name>ATP</name>
        <dbReference type="ChEBI" id="CHEBI:30616"/>
    </ligand>
</feature>
<evidence type="ECO:0000256" key="14">
    <source>
        <dbReference type="SAM" id="Phobius"/>
    </source>
</evidence>
<evidence type="ECO:0000256" key="3">
    <source>
        <dbReference type="ARBA" id="ARBA00022475"/>
    </source>
</evidence>
<dbReference type="PROSITE" id="PS00107">
    <property type="entry name" value="PROTEIN_KINASE_ATP"/>
    <property type="match status" value="1"/>
</dbReference>
<reference evidence="17" key="1">
    <citation type="journal article" date="2023" name="GigaByte">
        <title>Genome assembly of the bearded iris, Iris pallida Lam.</title>
        <authorList>
            <person name="Bruccoleri R.E."/>
            <person name="Oakeley E.J."/>
            <person name="Faust A.M.E."/>
            <person name="Altorfer M."/>
            <person name="Dessus-Babus S."/>
            <person name="Burckhardt D."/>
            <person name="Oertli M."/>
            <person name="Naumann U."/>
            <person name="Petersen F."/>
            <person name="Wong J."/>
        </authorList>
    </citation>
    <scope>NUCLEOTIDE SEQUENCE</scope>
    <source>
        <strain evidence="17">GSM-AAB239-AS_SAM_17_03QT</strain>
    </source>
</reference>
<keyword evidence="10 14" id="KW-0472">Membrane</keyword>
<evidence type="ECO:0000256" key="12">
    <source>
        <dbReference type="ARBA" id="ARBA00048679"/>
    </source>
</evidence>
<dbReference type="SUPFAM" id="SSF56112">
    <property type="entry name" value="Protein kinase-like (PK-like)"/>
    <property type="match status" value="1"/>
</dbReference>
<evidence type="ECO:0000256" key="11">
    <source>
        <dbReference type="ARBA" id="ARBA00047899"/>
    </source>
</evidence>
<reference evidence="17" key="2">
    <citation type="submission" date="2023-04" db="EMBL/GenBank/DDBJ databases">
        <authorList>
            <person name="Bruccoleri R.E."/>
            <person name="Oakeley E.J."/>
            <person name="Faust A.-M."/>
            <person name="Dessus-Babus S."/>
            <person name="Altorfer M."/>
            <person name="Burckhardt D."/>
            <person name="Oertli M."/>
            <person name="Naumann U."/>
            <person name="Petersen F."/>
            <person name="Wong J."/>
        </authorList>
    </citation>
    <scope>NUCLEOTIDE SEQUENCE</scope>
    <source>
        <strain evidence="17">GSM-AAB239-AS_SAM_17_03QT</strain>
        <tissue evidence="17">Leaf</tissue>
    </source>
</reference>
<sequence>MKLMELHLEVAVFCICGLLCFRRISCENWRCLCAASPQGVLNYSPASNCSSSCNCVPDEEADRGGWNCSCASDATAQPYGNIHDTYCFTSCNCTYDSPRTPTTPQKRMFNKGVVVILLFCVVLTTIAFLVSVACYFYRKDKFSAQPPVFSSVKEASWNSATNLISHQSASFPEWQTKATLHKSPITAFMHRLLLTFRRERGMFPGAIIQFSFVELEQATEKFSRSNLIGFGGSSNVYRGQLKDGRVVAIKKLNLPGGSKEDNGFLNEIEIISRLNHCHVVPLLGYCSEYHGKQFERLLVFEFMSNGNVRECLDAAQGKEPMDWATRVGIALGAARGLEYLHEAAAPRILHRDIKSTNILLDEKFRAKITDLGMAKHLMNEDHASCSNSPARMLGTFGYFAPEYAIVGKATLQSDVFSFGVVLLELISGRQPIHKSTNRTDESLVIWATARLRDSKMVVAELPDPLLKGNFPEEEMQTMAHLARECLQWDPDSRPSMSEVVQTLSTIAPGKSKRKNTPAVLFTSSSPRNSRNLVEIEKPHVGQPASERVHDRRSLPLAVESNLCQEQQNTETVSSTEYMERLIFLTSPSQSWRSSDEDAVHLTEPRFESFMQVNIQSL</sequence>
<dbReference type="InterPro" id="IPR000719">
    <property type="entry name" value="Prot_kinase_dom"/>
</dbReference>
<comment type="catalytic activity">
    <reaction evidence="11">
        <text>L-threonyl-[protein] + ATP = O-phospho-L-threonyl-[protein] + ADP + H(+)</text>
        <dbReference type="Rhea" id="RHEA:46608"/>
        <dbReference type="Rhea" id="RHEA-COMP:11060"/>
        <dbReference type="Rhea" id="RHEA-COMP:11605"/>
        <dbReference type="ChEBI" id="CHEBI:15378"/>
        <dbReference type="ChEBI" id="CHEBI:30013"/>
        <dbReference type="ChEBI" id="CHEBI:30616"/>
        <dbReference type="ChEBI" id="CHEBI:61977"/>
        <dbReference type="ChEBI" id="CHEBI:456216"/>
        <dbReference type="EC" id="2.7.11.1"/>
    </reaction>
</comment>
<comment type="subcellular location">
    <subcellularLocation>
        <location evidence="1">Cell membrane</location>
    </subcellularLocation>
</comment>
<feature type="transmembrane region" description="Helical" evidence="14">
    <location>
        <begin position="113"/>
        <end position="137"/>
    </location>
</feature>
<evidence type="ECO:0000256" key="7">
    <source>
        <dbReference type="ARBA" id="ARBA00022741"/>
    </source>
</evidence>
<comment type="caution">
    <text evidence="17">The sequence shown here is derived from an EMBL/GenBank/DDBJ whole genome shotgun (WGS) entry which is preliminary data.</text>
</comment>
<dbReference type="PROSITE" id="PS50011">
    <property type="entry name" value="PROTEIN_KINASE_DOM"/>
    <property type="match status" value="1"/>
</dbReference>
<protein>
    <recommendedName>
        <fullName evidence="2">non-specific serine/threonine protein kinase</fullName>
        <ecNumber evidence="2">2.7.11.1</ecNumber>
    </recommendedName>
</protein>
<keyword evidence="8 17" id="KW-0418">Kinase</keyword>
<dbReference type="EC" id="2.7.11.1" evidence="2"/>
<dbReference type="Pfam" id="PF00069">
    <property type="entry name" value="Pkinase"/>
    <property type="match status" value="1"/>
</dbReference>
<dbReference type="CDD" id="cd14066">
    <property type="entry name" value="STKc_IRAK"/>
    <property type="match status" value="1"/>
</dbReference>
<evidence type="ECO:0000256" key="2">
    <source>
        <dbReference type="ARBA" id="ARBA00012513"/>
    </source>
</evidence>
<evidence type="ECO:0000256" key="5">
    <source>
        <dbReference type="ARBA" id="ARBA00022553"/>
    </source>
</evidence>
<dbReference type="Gene3D" id="1.10.510.10">
    <property type="entry name" value="Transferase(Phosphotransferase) domain 1"/>
    <property type="match status" value="1"/>
</dbReference>
<keyword evidence="14" id="KW-1133">Transmembrane helix</keyword>
<evidence type="ECO:0000256" key="6">
    <source>
        <dbReference type="ARBA" id="ARBA00022679"/>
    </source>
</evidence>
<dbReference type="Gene3D" id="3.30.200.20">
    <property type="entry name" value="Phosphorylase Kinase, domain 1"/>
    <property type="match status" value="1"/>
</dbReference>
<keyword evidence="6" id="KW-0808">Transferase</keyword>
<dbReference type="SMART" id="SM00220">
    <property type="entry name" value="S_TKc"/>
    <property type="match status" value="1"/>
</dbReference>
<dbReference type="PANTHER" id="PTHR47989">
    <property type="entry name" value="OS01G0750732 PROTEIN"/>
    <property type="match status" value="1"/>
</dbReference>
<dbReference type="FunFam" id="1.10.510.10:FF:000395">
    <property type="entry name" value="receptor-like serine/threonine-protein kinase NCRK"/>
    <property type="match status" value="1"/>
</dbReference>
<dbReference type="PANTHER" id="PTHR47989:SF23">
    <property type="entry name" value="RECEPTOR-LIKE SERINE_THREONINE-PROTEIN KINASE NCRK ISOFORM X1"/>
    <property type="match status" value="1"/>
</dbReference>
<keyword evidence="14" id="KW-0812">Transmembrane</keyword>
<evidence type="ECO:0000256" key="10">
    <source>
        <dbReference type="ARBA" id="ARBA00023136"/>
    </source>
</evidence>
<dbReference type="GO" id="GO:0005524">
    <property type="term" value="F:ATP binding"/>
    <property type="evidence" value="ECO:0007669"/>
    <property type="project" value="UniProtKB-UniRule"/>
</dbReference>
<dbReference type="Proteomes" id="UP001140949">
    <property type="component" value="Unassembled WGS sequence"/>
</dbReference>
<organism evidence="17 18">
    <name type="scientific">Iris pallida</name>
    <name type="common">Sweet iris</name>
    <dbReference type="NCBI Taxonomy" id="29817"/>
    <lineage>
        <taxon>Eukaryota</taxon>
        <taxon>Viridiplantae</taxon>
        <taxon>Streptophyta</taxon>
        <taxon>Embryophyta</taxon>
        <taxon>Tracheophyta</taxon>
        <taxon>Spermatophyta</taxon>
        <taxon>Magnoliopsida</taxon>
        <taxon>Liliopsida</taxon>
        <taxon>Asparagales</taxon>
        <taxon>Iridaceae</taxon>
        <taxon>Iridoideae</taxon>
        <taxon>Irideae</taxon>
        <taxon>Iris</taxon>
    </lineage>
</organism>
<keyword evidence="9 13" id="KW-0067">ATP-binding</keyword>
<dbReference type="FunFam" id="3.30.200.20:FF:000415">
    <property type="entry name" value="receptor-like serine/threonine-protein kinase NCRK"/>
    <property type="match status" value="1"/>
</dbReference>
<accession>A0AAX6FMJ5</accession>
<dbReference type="AlphaFoldDB" id="A0AAX6FMJ5"/>
<feature type="signal peptide" evidence="15">
    <location>
        <begin position="1"/>
        <end position="26"/>
    </location>
</feature>
<dbReference type="GO" id="GO:0005886">
    <property type="term" value="C:plasma membrane"/>
    <property type="evidence" value="ECO:0007669"/>
    <property type="project" value="UniProtKB-SubCell"/>
</dbReference>
<evidence type="ECO:0000256" key="4">
    <source>
        <dbReference type="ARBA" id="ARBA00022527"/>
    </source>
</evidence>
<proteinExistence type="predicted"/>
<evidence type="ECO:0000313" key="17">
    <source>
        <dbReference type="EMBL" id="KAJ6817569.1"/>
    </source>
</evidence>
<comment type="catalytic activity">
    <reaction evidence="12">
        <text>L-seryl-[protein] + ATP = O-phospho-L-seryl-[protein] + ADP + H(+)</text>
        <dbReference type="Rhea" id="RHEA:17989"/>
        <dbReference type="Rhea" id="RHEA-COMP:9863"/>
        <dbReference type="Rhea" id="RHEA-COMP:11604"/>
        <dbReference type="ChEBI" id="CHEBI:15378"/>
        <dbReference type="ChEBI" id="CHEBI:29999"/>
        <dbReference type="ChEBI" id="CHEBI:30616"/>
        <dbReference type="ChEBI" id="CHEBI:83421"/>
        <dbReference type="ChEBI" id="CHEBI:456216"/>
        <dbReference type="EC" id="2.7.11.1"/>
    </reaction>
</comment>
<dbReference type="GO" id="GO:0004674">
    <property type="term" value="F:protein serine/threonine kinase activity"/>
    <property type="evidence" value="ECO:0007669"/>
    <property type="project" value="UniProtKB-KW"/>
</dbReference>
<keyword evidence="15" id="KW-0732">Signal</keyword>
<gene>
    <name evidence="17" type="ORF">M6B38_410880</name>
</gene>
<evidence type="ECO:0000256" key="15">
    <source>
        <dbReference type="SAM" id="SignalP"/>
    </source>
</evidence>
<evidence type="ECO:0000256" key="13">
    <source>
        <dbReference type="PROSITE-ProRule" id="PRU10141"/>
    </source>
</evidence>
<keyword evidence="4" id="KW-0723">Serine/threonine-protein kinase</keyword>